<reference evidence="23 24" key="1">
    <citation type="submission" date="2025-04" db="UniProtKB">
        <authorList>
            <consortium name="RefSeq"/>
        </authorList>
    </citation>
    <scope>IDENTIFICATION</scope>
    <source>
        <strain evidence="23 24">11010-0011.00</strain>
        <tissue evidence="23 24">Whole body</tissue>
    </source>
</reference>
<feature type="compositionally biased region" description="Polar residues" evidence="17">
    <location>
        <begin position="955"/>
        <end position="967"/>
    </location>
</feature>
<evidence type="ECO:0000313" key="22">
    <source>
        <dbReference type="Proteomes" id="UP000504634"/>
    </source>
</evidence>
<feature type="compositionally biased region" description="Low complexity" evidence="17">
    <location>
        <begin position="2042"/>
        <end position="2060"/>
    </location>
</feature>
<evidence type="ECO:0000256" key="9">
    <source>
        <dbReference type="ARBA" id="ARBA00022691"/>
    </source>
</evidence>
<feature type="compositionally biased region" description="Polar residues" evidence="17">
    <location>
        <begin position="833"/>
        <end position="856"/>
    </location>
</feature>
<feature type="compositionally biased region" description="Low complexity" evidence="17">
    <location>
        <begin position="1358"/>
        <end position="1374"/>
    </location>
</feature>
<keyword evidence="14" id="KW-0805">Transcription regulation</keyword>
<feature type="region of interest" description="Disordered" evidence="17">
    <location>
        <begin position="1813"/>
        <end position="1910"/>
    </location>
</feature>
<dbReference type="CTD" id="32301"/>
<dbReference type="InterPro" id="IPR042294">
    <property type="entry name" value="SETD2_animal"/>
</dbReference>
<keyword evidence="7" id="KW-0489">Methyltransferase</keyword>
<keyword evidence="9" id="KW-0949">S-adenosyl-L-methionine</keyword>
<evidence type="ECO:0000256" key="16">
    <source>
        <dbReference type="ARBA" id="ARBA00023242"/>
    </source>
</evidence>
<feature type="compositionally biased region" description="Polar residues" evidence="17">
    <location>
        <begin position="1070"/>
        <end position="1080"/>
    </location>
</feature>
<dbReference type="SMART" id="SM00317">
    <property type="entry name" value="SET"/>
    <property type="match status" value="1"/>
</dbReference>
<evidence type="ECO:0000256" key="4">
    <source>
        <dbReference type="ARBA" id="ARBA00022454"/>
    </source>
</evidence>
<dbReference type="InterPro" id="IPR013257">
    <property type="entry name" value="SRI"/>
</dbReference>
<feature type="region of interest" description="Disordered" evidence="17">
    <location>
        <begin position="1121"/>
        <end position="1142"/>
    </location>
</feature>
<feature type="region of interest" description="Disordered" evidence="17">
    <location>
        <begin position="273"/>
        <end position="308"/>
    </location>
</feature>
<feature type="region of interest" description="Disordered" evidence="17">
    <location>
        <begin position="2118"/>
        <end position="2211"/>
    </location>
</feature>
<keyword evidence="11" id="KW-0221">Differentiation</keyword>
<keyword evidence="22" id="KW-1185">Reference proteome</keyword>
<feature type="region of interest" description="Disordered" evidence="17">
    <location>
        <begin position="620"/>
        <end position="676"/>
    </location>
</feature>
<dbReference type="Gene3D" id="2.170.270.10">
    <property type="entry name" value="SET domain"/>
    <property type="match status" value="1"/>
</dbReference>
<feature type="compositionally biased region" description="Low complexity" evidence="17">
    <location>
        <begin position="913"/>
        <end position="922"/>
    </location>
</feature>
<feature type="region of interest" description="Disordered" evidence="17">
    <location>
        <begin position="479"/>
        <end position="516"/>
    </location>
</feature>
<dbReference type="Pfam" id="PF17907">
    <property type="entry name" value="AWS"/>
    <property type="match status" value="1"/>
</dbReference>
<dbReference type="Gene3D" id="2.20.70.10">
    <property type="match status" value="1"/>
</dbReference>
<dbReference type="CDD" id="cd00201">
    <property type="entry name" value="WW"/>
    <property type="match status" value="1"/>
</dbReference>
<dbReference type="InterPro" id="IPR003616">
    <property type="entry name" value="Post-SET_dom"/>
</dbReference>
<feature type="compositionally biased region" description="Polar residues" evidence="17">
    <location>
        <begin position="2153"/>
        <end position="2168"/>
    </location>
</feature>
<feature type="compositionally biased region" description="Low complexity" evidence="17">
    <location>
        <begin position="2452"/>
        <end position="2463"/>
    </location>
</feature>
<dbReference type="InterPro" id="IPR036020">
    <property type="entry name" value="WW_dom_sf"/>
</dbReference>
<feature type="compositionally biased region" description="Polar residues" evidence="17">
    <location>
        <begin position="28"/>
        <end position="46"/>
    </location>
</feature>
<keyword evidence="12" id="KW-0862">Zinc</keyword>
<feature type="region of interest" description="Disordered" evidence="17">
    <location>
        <begin position="423"/>
        <end position="447"/>
    </location>
</feature>
<sequence length="2713" mass="299726">MDDSPISNLNAAVVAVVPRKRVGRPRKTSAQSQPAEAPVATTSKAALTTDDASGGSCSVGADLDITRTLDPSPTLSECRRSSRKKIIKFDVRDLLNKNRKQHKIQIEARIDSNAPPAIAKTATATTPAAIPATTPATGAATGNRRFSMFETGKKPTPLVPVTPPMPVHALELFAKPKATQSLIVAQVSSTEEKEKQVHSTTFLNLLSPHLMAPIAFAASGIPLGARKRGRPRKKLSANIQTEPKKRATESPSTPLVEVAVAAAASIKSETIGSPEARSFSYSDSDTTSTCTSNGSSEFSEGQPNSRHKLRVKVKRIKDMSAHTSSSDSDSISLSPSVTVVDVSNSSSSLSGPRNRRTKSAAAGENAKKEQLLLAVQDENALDVNLAQETPQATTEIKTGTGDLDVDVLPESNSDSQIIFVEIEPTREKQAPKEKVRETDQSSDASEDLTDFQEFLEQRSDKLRPEAQAIKYLMDKFLDRGPRQESGSTQHSSPGAKRRSQRAGGRPSDNAVASQGTLKKMTLEETFAEIAAKSSEQIKLEATEILSNSRPEMGDFGVLTKVENQTIYLSKEQQYVVKLSKQIPNQVEKTDQLSSNSTQHKNKEVNKEEDFIAWLTSTISEDMSEQQRQQQPTPALSETPSTSTPSSKVKEFCESPVQSEEINPTEVIQPPTSDIPIDAPLQQQKMAQKTAASECGFLLKSTESNAAEATPPKVVDNVEKKGSQVPGESSSDDKNPQKNIGSTPGMKSVQPPAVSCESQPFKKIINKNEITPIASQLIIANILGTPTSDIRADSSQQMNQPQAHKDALSGSENSKSTDKNITVSKHVYEKEDSLTTATKPEQTKTVQTPTQDIPHSSPYRQQKEVFHAQKECHIGSGSLSSAREKIGLSAATVTCVPKGENIKKSTTDVLTESPPQQNKNQPEQQKEASTEKYSSNVTESNNVLPASTASYEISLPKQDSNAESSPNAHTELKRPEAMQKTALDTPIDSLHQQEKTETQAQKDEASSKVKEIVVSDVMSLSSTSDFNDTCVTNNELQEIKPLQETSAGVPTDSTLQQKQQGKKHLAGSKYDPSTSDSPTVSNEGILQSELSFDFPSVSTGMQSEVLQTQALDVITDLPVQQQTKQLPTQKESPPGSGAKQQRPVTFFECDALFKAMDKASAQIRLGEKSKKKLKQEAKKPDSKVPGSGVKSTDIGSCADIIDGNSKADFQLDKISGSPPPSRGASSDSSRVSTPCPSETGVAKRPGGRSNNKKPIKLMATSRRNTMFEERIAMENAGSNALMKRRNSVHPKVSPSPTSTPRSSTSSPMPSEQVVDSTETHKQKTVDEPQKLDKTNKSSLGVSKKKRKKAPNYLLRQDSLDSTSSASQSAFKQQSKPMRKRKANDALQLALIETESSESTSSSSKMPRFLDTSAIHTPAPSSPATTGTSPELEAPDPLKDIAKFIEDGVNLLKRDYKLDDDDDVNNVVSTISASSSPKTDVNNSDSMTLEFEKRVAQMETPAITPEPTPAPSPSPSPMPSNSEDLPVGNSGVRRSHRIKQKPQGPKASVGRGVVRDTDRICTGDDGEAVQPAISMEDQLTELAHIEAINEAFLRNEGLNTFKMIRENFYQCARQVSQENAEMQCDCFLTGDEEAQGHLCCGAGCINRMLMIECGPLCTNGDRCTNKRFQKRQCWPCRVFRTEKKGCGITAELQIPPGEFVMEYVGEVIDSEEFERRQYRYSKDKNRHYYFMALRGEAIIDATAKGNISRYINHSCDPNAETQKWTVNGELRIGFFSRKTIMPGEEITFDYQYQRYGRDAQRCYCEAANCRGWIGGEPDSDEGEQLGESESEEEYEEGAEAVELESNDDSSARRKSLSGRKQLKDTAKSKARLSGKLATRKQRKEQQPKVKDREYKAGRWLRPSGEKSARKPSKVKFRATLEDPDVLEELSVLSRCGLKNQVDTLRFSRCMVRAKLPRTRIQLLGILTRGEMPCRRLFLDYHGLRLLHAWMNENGNEQEMLQALLDALESLPIPNKTMLNESRVYQSVKTWSTLLEKPTEASADAALTPSSQPSTAASSPTSTASPSCIHILSMELVQLRSLTLLQKWDALPEIFRIPKRERFEQMKEHEREADRQYAATALEESSNASALSSSDRYRQDRFRRDTSSRYVKPKTTLMSGNNTICTITTQSKDGRNTPNSSNLSGNGNGGSAYKGEARRRSEISSSERPKTISKELRREMFERKVAQDEAEKRVSSEDWREHEVRCEYFGAELTTDPKLLPFYHITSTDEWFNSDDVQVPAPSRCGTGVEKDVAYDEPSGSTDVADYKLPASVEPLPPSWHWSVTAEGNIYYYNLRERISQWEPPSVQQRMQTLAPSPTNEASADYLPWDVEKLLVNIDLEHVGSLSPKSLTEYIEGKIRERREIRRSRLVSVCVISPRRDEDRIYNQIESRKYKENKEKIRRRKEVYRRRRTEAATAQTDAPAPDSTGARGPLPIQGYLFSSDEETEVADADTCGANISTLPLIDVIVEGDKIVDELDALNSRRHGRLALPMPPLSLEPSTSKSALAALASLAKKPPTMSTTEVKSVLDANYALAATISSTTTPAKRKLLLPMPPLPEYKRHRLEKRRKNISTTAITRGVSDKFRSEISAHVAEFLRPYRKESCHVGRITCEEDYKFLIKRLSHHITTKEMRYCDVTGNNLACTESVKHKSYDFINQYMHKKGRVYKRPVDEPDY</sequence>
<feature type="compositionally biased region" description="Polar residues" evidence="17">
    <location>
        <begin position="620"/>
        <end position="630"/>
    </location>
</feature>
<keyword evidence="8" id="KW-0808">Transferase</keyword>
<feature type="region of interest" description="Disordered" evidence="17">
    <location>
        <begin position="955"/>
        <end position="975"/>
    </location>
</feature>
<dbReference type="Pfam" id="PF00856">
    <property type="entry name" value="SET"/>
    <property type="match status" value="1"/>
</dbReference>
<evidence type="ECO:0000259" key="18">
    <source>
        <dbReference type="PROSITE" id="PS50020"/>
    </source>
</evidence>
<evidence type="ECO:0000259" key="21">
    <source>
        <dbReference type="PROSITE" id="PS51215"/>
    </source>
</evidence>
<dbReference type="GeneID" id="115633352"/>
<dbReference type="InterPro" id="IPR046341">
    <property type="entry name" value="SET_dom_sf"/>
</dbReference>
<evidence type="ECO:0000256" key="3">
    <source>
        <dbReference type="ARBA" id="ARBA00012178"/>
    </source>
</evidence>
<comment type="subcellular location">
    <subcellularLocation>
        <location evidence="2">Chromosome</location>
    </subcellularLocation>
    <subcellularLocation>
        <location evidence="1">Nucleus</location>
    </subcellularLocation>
</comment>
<evidence type="ECO:0000256" key="8">
    <source>
        <dbReference type="ARBA" id="ARBA00022679"/>
    </source>
</evidence>
<feature type="compositionally biased region" description="Acidic residues" evidence="17">
    <location>
        <begin position="1815"/>
        <end position="1845"/>
    </location>
</feature>
<dbReference type="InterPro" id="IPR001214">
    <property type="entry name" value="SET_dom"/>
</dbReference>
<feature type="domain" description="Post-SET" evidence="20">
    <location>
        <begin position="1796"/>
        <end position="1812"/>
    </location>
</feature>
<dbReference type="Proteomes" id="UP000504634">
    <property type="component" value="Unplaced"/>
</dbReference>
<evidence type="ECO:0000259" key="20">
    <source>
        <dbReference type="PROSITE" id="PS50868"/>
    </source>
</evidence>
<dbReference type="Gene3D" id="1.10.1740.100">
    <property type="entry name" value="Set2, Rpb1 interacting domain"/>
    <property type="match status" value="1"/>
</dbReference>
<dbReference type="GO" id="GO:0030154">
    <property type="term" value="P:cell differentiation"/>
    <property type="evidence" value="ECO:0007669"/>
    <property type="project" value="UniProtKB-KW"/>
</dbReference>
<feature type="compositionally biased region" description="Low complexity" evidence="17">
    <location>
        <begin position="2118"/>
        <end position="2131"/>
    </location>
</feature>
<keyword evidence="4" id="KW-0158">Chromosome</keyword>
<feature type="compositionally biased region" description="Polar residues" evidence="17">
    <location>
        <begin position="1121"/>
        <end position="1130"/>
    </location>
</feature>
<evidence type="ECO:0000256" key="7">
    <source>
        <dbReference type="ARBA" id="ARBA00022603"/>
    </source>
</evidence>
<feature type="region of interest" description="Disordered" evidence="17">
    <location>
        <begin position="225"/>
        <end position="253"/>
    </location>
</feature>
<dbReference type="GO" id="GO:0005694">
    <property type="term" value="C:chromosome"/>
    <property type="evidence" value="ECO:0007669"/>
    <property type="project" value="UniProtKB-SubCell"/>
</dbReference>
<dbReference type="SUPFAM" id="SSF51045">
    <property type="entry name" value="WW domain"/>
    <property type="match status" value="1"/>
</dbReference>
<dbReference type="PROSITE" id="PS50280">
    <property type="entry name" value="SET"/>
    <property type="match status" value="1"/>
</dbReference>
<dbReference type="PROSITE" id="PS50868">
    <property type="entry name" value="POST_SET"/>
    <property type="match status" value="1"/>
</dbReference>
<accession>A0A6J2UHK7</accession>
<evidence type="ECO:0000256" key="2">
    <source>
        <dbReference type="ARBA" id="ARBA00004286"/>
    </source>
</evidence>
<evidence type="ECO:0000256" key="1">
    <source>
        <dbReference type="ARBA" id="ARBA00004123"/>
    </source>
</evidence>
<evidence type="ECO:0000256" key="6">
    <source>
        <dbReference type="ARBA" id="ARBA00022553"/>
    </source>
</evidence>
<dbReference type="SMART" id="SM00570">
    <property type="entry name" value="AWS"/>
    <property type="match status" value="1"/>
</dbReference>
<feature type="domain" description="WW" evidence="18">
    <location>
        <begin position="2311"/>
        <end position="2344"/>
    </location>
</feature>
<feature type="region of interest" description="Disordered" evidence="17">
    <location>
        <begin position="2440"/>
        <end position="2470"/>
    </location>
</feature>
<dbReference type="InterPro" id="IPR038190">
    <property type="entry name" value="SRI_sf"/>
</dbReference>
<dbReference type="GO" id="GO:0005634">
    <property type="term" value="C:nucleus"/>
    <property type="evidence" value="ECO:0007669"/>
    <property type="project" value="UniProtKB-SubCell"/>
</dbReference>
<feature type="compositionally biased region" description="Basic residues" evidence="17">
    <location>
        <begin position="2440"/>
        <end position="2449"/>
    </location>
</feature>
<evidence type="ECO:0000256" key="17">
    <source>
        <dbReference type="SAM" id="MobiDB-lite"/>
    </source>
</evidence>
<feature type="compositionally biased region" description="Low complexity" evidence="17">
    <location>
        <begin position="1293"/>
        <end position="1309"/>
    </location>
</feature>
<feature type="compositionally biased region" description="Polar residues" evidence="17">
    <location>
        <begin position="809"/>
        <end position="822"/>
    </location>
</feature>
<feature type="compositionally biased region" description="Low complexity" evidence="17">
    <location>
        <begin position="631"/>
        <end position="646"/>
    </location>
</feature>
<evidence type="ECO:0000313" key="23">
    <source>
        <dbReference type="RefSeq" id="XP_030386646.1"/>
    </source>
</evidence>
<dbReference type="CDD" id="cd19172">
    <property type="entry name" value="SET_SETD2"/>
    <property type="match status" value="1"/>
</dbReference>
<keyword evidence="16" id="KW-0539">Nucleus</keyword>
<evidence type="ECO:0000256" key="13">
    <source>
        <dbReference type="ARBA" id="ARBA00022853"/>
    </source>
</evidence>
<protein>
    <recommendedName>
        <fullName evidence="3">[histone H3]-lysine(36) N-trimethyltransferase</fullName>
        <ecNumber evidence="3">2.1.1.359</ecNumber>
    </recommendedName>
</protein>
<evidence type="ECO:0000256" key="5">
    <source>
        <dbReference type="ARBA" id="ARBA00022473"/>
    </source>
</evidence>
<keyword evidence="15" id="KW-0804">Transcription</keyword>
<evidence type="ECO:0000256" key="14">
    <source>
        <dbReference type="ARBA" id="ARBA00023015"/>
    </source>
</evidence>
<feature type="region of interest" description="Disordered" evidence="17">
    <location>
        <begin position="702"/>
        <end position="754"/>
    </location>
</feature>
<dbReference type="InterPro" id="IPR006560">
    <property type="entry name" value="AWS_dom"/>
</dbReference>
<gene>
    <name evidence="23 24" type="primary">LOC115633352</name>
</gene>
<feature type="region of interest" description="Disordered" evidence="17">
    <location>
        <begin position="1040"/>
        <end position="1080"/>
    </location>
</feature>
<feature type="domain" description="AWS" evidence="21">
    <location>
        <begin position="1617"/>
        <end position="1670"/>
    </location>
</feature>
<dbReference type="PROSITE" id="PS51215">
    <property type="entry name" value="AWS"/>
    <property type="match status" value="1"/>
</dbReference>
<feature type="compositionally biased region" description="Low complexity" evidence="17">
    <location>
        <begin position="278"/>
        <end position="296"/>
    </location>
</feature>
<feature type="region of interest" description="Disordered" evidence="17">
    <location>
        <begin position="788"/>
        <end position="856"/>
    </location>
</feature>
<dbReference type="SMART" id="SM00508">
    <property type="entry name" value="PostSET"/>
    <property type="match status" value="1"/>
</dbReference>
<feature type="compositionally biased region" description="Polar residues" evidence="17">
    <location>
        <begin position="930"/>
        <end position="941"/>
    </location>
</feature>
<feature type="compositionally biased region" description="Basic and acidic residues" evidence="17">
    <location>
        <begin position="2192"/>
        <end position="2211"/>
    </location>
</feature>
<feature type="compositionally biased region" description="Basic and acidic residues" evidence="17">
    <location>
        <begin position="1551"/>
        <end position="1560"/>
    </location>
</feature>
<feature type="compositionally biased region" description="Basic and acidic residues" evidence="17">
    <location>
        <begin position="2132"/>
        <end position="2144"/>
    </location>
</feature>
<feature type="compositionally biased region" description="Polar residues" evidence="17">
    <location>
        <begin position="788"/>
        <end position="801"/>
    </location>
</feature>
<keyword evidence="13" id="KW-0156">Chromatin regulator</keyword>
<feature type="domain" description="SET" evidence="19">
    <location>
        <begin position="1672"/>
        <end position="1789"/>
    </location>
</feature>
<feature type="compositionally biased region" description="Basic residues" evidence="17">
    <location>
        <begin position="1866"/>
        <end position="1880"/>
    </location>
</feature>
<evidence type="ECO:0000256" key="15">
    <source>
        <dbReference type="ARBA" id="ARBA00023163"/>
    </source>
</evidence>
<feature type="compositionally biased region" description="Basic and acidic residues" evidence="17">
    <location>
        <begin position="1316"/>
        <end position="1334"/>
    </location>
</feature>
<dbReference type="PANTHER" id="PTHR46711">
    <property type="entry name" value="HISTONE-LYSINE N-METHYLTRANSFERASE SETD2"/>
    <property type="match status" value="1"/>
</dbReference>
<proteinExistence type="predicted"/>
<feature type="compositionally biased region" description="Polar residues" evidence="17">
    <location>
        <begin position="1042"/>
        <end position="1058"/>
    </location>
</feature>
<feature type="compositionally biased region" description="Basic and acidic residues" evidence="17">
    <location>
        <begin position="423"/>
        <end position="439"/>
    </location>
</feature>
<dbReference type="FunFam" id="2.170.270.10:FF:000016">
    <property type="entry name" value="Histone-lysine N-methyltransferase"/>
    <property type="match status" value="1"/>
</dbReference>
<dbReference type="GO" id="GO:0046872">
    <property type="term" value="F:metal ion binding"/>
    <property type="evidence" value="ECO:0007669"/>
    <property type="project" value="UniProtKB-KW"/>
</dbReference>
<keyword evidence="5" id="KW-0217">Developmental protein</keyword>
<keyword evidence="10" id="KW-0479">Metal-binding</keyword>
<feature type="region of interest" description="Disordered" evidence="17">
    <location>
        <begin position="342"/>
        <end position="366"/>
    </location>
</feature>
<feature type="compositionally biased region" description="Low complexity" evidence="17">
    <location>
        <begin position="321"/>
        <end position="337"/>
    </location>
</feature>
<dbReference type="SUPFAM" id="SSF82199">
    <property type="entry name" value="SET domain"/>
    <property type="match status" value="1"/>
</dbReference>
<dbReference type="Pfam" id="PF08236">
    <property type="entry name" value="SRI"/>
    <property type="match status" value="1"/>
</dbReference>
<dbReference type="RefSeq" id="XP_030386646.1">
    <property type="nucleotide sequence ID" value="XM_030530786.1"/>
</dbReference>
<feature type="region of interest" description="Disordered" evidence="17">
    <location>
        <begin position="1165"/>
        <end position="1195"/>
    </location>
</feature>
<organism evidence="22 24">
    <name type="scientific">Drosophila lebanonensis</name>
    <name type="common">Fruit fly</name>
    <name type="synonym">Scaptodrosophila lebanonensis</name>
    <dbReference type="NCBI Taxonomy" id="7225"/>
    <lineage>
        <taxon>Eukaryota</taxon>
        <taxon>Metazoa</taxon>
        <taxon>Ecdysozoa</taxon>
        <taxon>Arthropoda</taxon>
        <taxon>Hexapoda</taxon>
        <taxon>Insecta</taxon>
        <taxon>Pterygota</taxon>
        <taxon>Neoptera</taxon>
        <taxon>Endopterygota</taxon>
        <taxon>Diptera</taxon>
        <taxon>Brachycera</taxon>
        <taxon>Muscomorpha</taxon>
        <taxon>Ephydroidea</taxon>
        <taxon>Drosophilidae</taxon>
        <taxon>Scaptodrosophila</taxon>
    </lineage>
</organism>
<feature type="compositionally biased region" description="Pro residues" evidence="17">
    <location>
        <begin position="1502"/>
        <end position="1516"/>
    </location>
</feature>
<feature type="compositionally biased region" description="Low complexity" evidence="17">
    <location>
        <begin position="1391"/>
        <end position="1402"/>
    </location>
</feature>
<feature type="compositionally biased region" description="Basic and acidic residues" evidence="17">
    <location>
        <begin position="1881"/>
        <end position="1894"/>
    </location>
</feature>
<evidence type="ECO:0000313" key="24">
    <source>
        <dbReference type="RefSeq" id="XP_030386647.1"/>
    </source>
</evidence>
<feature type="region of interest" description="Disordered" evidence="17">
    <location>
        <begin position="318"/>
        <end position="337"/>
    </location>
</feature>
<feature type="region of interest" description="Disordered" evidence="17">
    <location>
        <begin position="905"/>
        <end position="941"/>
    </location>
</feature>
<dbReference type="PROSITE" id="PS50020">
    <property type="entry name" value="WW_DOMAIN_2"/>
    <property type="match status" value="1"/>
</dbReference>
<dbReference type="GO" id="GO:0140955">
    <property type="term" value="F:histone H3K36 trimethyltransferase activity"/>
    <property type="evidence" value="ECO:0007669"/>
    <property type="project" value="UniProtKB-EC"/>
</dbReference>
<dbReference type="PROSITE" id="PS01159">
    <property type="entry name" value="WW_DOMAIN_1"/>
    <property type="match status" value="1"/>
</dbReference>
<dbReference type="EC" id="2.1.1.359" evidence="3"/>
<feature type="region of interest" description="Disordered" evidence="17">
    <location>
        <begin position="2039"/>
        <end position="2060"/>
    </location>
</feature>
<feature type="region of interest" description="Disordered" evidence="17">
    <location>
        <begin position="1208"/>
        <end position="1437"/>
    </location>
</feature>
<feature type="region of interest" description="Disordered" evidence="17">
    <location>
        <begin position="1500"/>
        <end position="1563"/>
    </location>
</feature>
<evidence type="ECO:0000256" key="12">
    <source>
        <dbReference type="ARBA" id="ARBA00022833"/>
    </source>
</evidence>
<dbReference type="GO" id="GO:0006355">
    <property type="term" value="P:regulation of DNA-templated transcription"/>
    <property type="evidence" value="ECO:0007669"/>
    <property type="project" value="InterPro"/>
</dbReference>
<evidence type="ECO:0000256" key="10">
    <source>
        <dbReference type="ARBA" id="ARBA00022723"/>
    </source>
</evidence>
<feature type="compositionally biased region" description="Basic residues" evidence="17">
    <location>
        <begin position="225"/>
        <end position="235"/>
    </location>
</feature>
<dbReference type="Pfam" id="PF00397">
    <property type="entry name" value="WW"/>
    <property type="match status" value="1"/>
</dbReference>
<dbReference type="PANTHER" id="PTHR46711:SF1">
    <property type="entry name" value="HISTONE-LYSINE N-METHYLTRANSFERASE SETD2"/>
    <property type="match status" value="1"/>
</dbReference>
<dbReference type="GO" id="GO:0032259">
    <property type="term" value="P:methylation"/>
    <property type="evidence" value="ECO:0007669"/>
    <property type="project" value="UniProtKB-KW"/>
</dbReference>
<evidence type="ECO:0000259" key="19">
    <source>
        <dbReference type="PROSITE" id="PS50280"/>
    </source>
</evidence>
<feature type="region of interest" description="Disordered" evidence="17">
    <location>
        <begin position="20"/>
        <end position="57"/>
    </location>
</feature>
<feature type="compositionally biased region" description="Low complexity" evidence="17">
    <location>
        <begin position="1221"/>
        <end position="1231"/>
    </location>
</feature>
<dbReference type="InterPro" id="IPR044437">
    <property type="entry name" value="SETD2/Set2_SET"/>
</dbReference>
<keyword evidence="6" id="KW-0597">Phosphoprotein</keyword>
<dbReference type="RefSeq" id="XP_030386647.1">
    <property type="nucleotide sequence ID" value="XM_030530787.1"/>
</dbReference>
<evidence type="ECO:0000256" key="11">
    <source>
        <dbReference type="ARBA" id="ARBA00022782"/>
    </source>
</evidence>
<dbReference type="SMART" id="SM00456">
    <property type="entry name" value="WW"/>
    <property type="match status" value="1"/>
</dbReference>
<feature type="compositionally biased region" description="Low complexity" evidence="17">
    <location>
        <begin position="1410"/>
        <end position="1428"/>
    </location>
</feature>
<name>A0A6J2UHK7_DROLE</name>
<dbReference type="OrthoDB" id="308383at2759"/>
<dbReference type="InterPro" id="IPR001202">
    <property type="entry name" value="WW_dom"/>
</dbReference>